<keyword evidence="5" id="KW-1185">Reference proteome</keyword>
<dbReference type="PANTHER" id="PTHR13774">
    <property type="entry name" value="PHENAZINE BIOSYNTHESIS PROTEIN"/>
    <property type="match status" value="1"/>
</dbReference>
<protein>
    <submittedName>
        <fullName evidence="4">PhzF family phenazine biosynthesis protein</fullName>
    </submittedName>
</protein>
<reference evidence="4 5" key="1">
    <citation type="submission" date="2019-03" db="EMBL/GenBank/DDBJ databases">
        <title>Genomic Encyclopedia of Type Strains, Phase IV (KMG-IV): sequencing the most valuable type-strain genomes for metagenomic binning, comparative biology and taxonomic classification.</title>
        <authorList>
            <person name="Goeker M."/>
        </authorList>
    </citation>
    <scope>NUCLEOTIDE SEQUENCE [LARGE SCALE GENOMIC DNA]</scope>
    <source>
        <strain evidence="4 5">DSM 23344</strain>
    </source>
</reference>
<dbReference type="Gene3D" id="3.10.310.10">
    <property type="entry name" value="Diaminopimelate Epimerase, Chain A, domain 1"/>
    <property type="match status" value="2"/>
</dbReference>
<evidence type="ECO:0000313" key="4">
    <source>
        <dbReference type="EMBL" id="TCO77133.1"/>
    </source>
</evidence>
<gene>
    <name evidence="4" type="ORF">EV688_103147</name>
</gene>
<dbReference type="OrthoDB" id="9788221at2"/>
<evidence type="ECO:0000256" key="3">
    <source>
        <dbReference type="PIRSR" id="PIRSR016184-1"/>
    </source>
</evidence>
<evidence type="ECO:0000256" key="2">
    <source>
        <dbReference type="ARBA" id="ARBA00023235"/>
    </source>
</evidence>
<proteinExistence type="inferred from homology"/>
<dbReference type="Proteomes" id="UP000294980">
    <property type="component" value="Unassembled WGS sequence"/>
</dbReference>
<sequence>MPIALYQVDAFADRLFTGNPAAVCPLAEWLDDELLQQIAFENNLSETAFFVADSQRADHFALRWFTPDAEVDLCGHATLASAFVIFEVLAHAGDSLHFHTRSGELTVTRTEGSALRMDFPAWPARELRGDEASVIAGALEAALGHRPLEIHRAVNLLAVFDSEETLRALRYSAALVPALEAAEAWGLIASAPGAPGAGHDFVSRFFAPLKGVDEDPVTGSAHCTLMPYWAERLQRSSLVGFQASRRGGTVRCEAKGDRVRLSGKCQLFLSGTLSLPA</sequence>
<organism evidence="4 5">
    <name type="scientific">Chromatocurvus halotolerans</name>
    <dbReference type="NCBI Taxonomy" id="1132028"/>
    <lineage>
        <taxon>Bacteria</taxon>
        <taxon>Pseudomonadati</taxon>
        <taxon>Pseudomonadota</taxon>
        <taxon>Gammaproteobacteria</taxon>
        <taxon>Cellvibrionales</taxon>
        <taxon>Halieaceae</taxon>
        <taxon>Chromatocurvus</taxon>
    </lineage>
</organism>
<evidence type="ECO:0000313" key="5">
    <source>
        <dbReference type="Proteomes" id="UP000294980"/>
    </source>
</evidence>
<name>A0A4R2KTL9_9GAMM</name>
<dbReference type="EMBL" id="SLWX01000003">
    <property type="protein sequence ID" value="TCO77133.1"/>
    <property type="molecule type" value="Genomic_DNA"/>
</dbReference>
<dbReference type="AlphaFoldDB" id="A0A4R2KTL9"/>
<dbReference type="PANTHER" id="PTHR13774:SF17">
    <property type="entry name" value="PHENAZINE BIOSYNTHESIS-LIKE DOMAIN-CONTAINING PROTEIN"/>
    <property type="match status" value="1"/>
</dbReference>
<dbReference type="RefSeq" id="WP_117317273.1">
    <property type="nucleotide sequence ID" value="NZ_QQSW01000008.1"/>
</dbReference>
<dbReference type="GO" id="GO:0016853">
    <property type="term" value="F:isomerase activity"/>
    <property type="evidence" value="ECO:0007669"/>
    <property type="project" value="UniProtKB-KW"/>
</dbReference>
<keyword evidence="2" id="KW-0413">Isomerase</keyword>
<dbReference type="InterPro" id="IPR003719">
    <property type="entry name" value="Phenazine_PhzF-like"/>
</dbReference>
<dbReference type="Pfam" id="PF02567">
    <property type="entry name" value="PhzC-PhzF"/>
    <property type="match status" value="1"/>
</dbReference>
<comment type="similarity">
    <text evidence="1">Belongs to the PhzF family.</text>
</comment>
<dbReference type="NCBIfam" id="TIGR00654">
    <property type="entry name" value="PhzF_family"/>
    <property type="match status" value="1"/>
</dbReference>
<dbReference type="SUPFAM" id="SSF54506">
    <property type="entry name" value="Diaminopimelate epimerase-like"/>
    <property type="match status" value="1"/>
</dbReference>
<comment type="caution">
    <text evidence="4">The sequence shown here is derived from an EMBL/GenBank/DDBJ whole genome shotgun (WGS) entry which is preliminary data.</text>
</comment>
<accession>A0A4R2KTL9</accession>
<feature type="active site" evidence="3">
    <location>
        <position position="46"/>
    </location>
</feature>
<evidence type="ECO:0000256" key="1">
    <source>
        <dbReference type="ARBA" id="ARBA00008270"/>
    </source>
</evidence>
<dbReference type="PIRSF" id="PIRSF016184">
    <property type="entry name" value="PhzC_PhzF"/>
    <property type="match status" value="1"/>
</dbReference>
<dbReference type="GO" id="GO:0005737">
    <property type="term" value="C:cytoplasm"/>
    <property type="evidence" value="ECO:0007669"/>
    <property type="project" value="TreeGrafter"/>
</dbReference>